<accession>S0FUH9</accession>
<protein>
    <submittedName>
        <fullName evidence="1">Uncharacterized protein</fullName>
    </submittedName>
</protein>
<dbReference type="EMBL" id="AORV01000030">
    <property type="protein sequence ID" value="EMS72188.1"/>
    <property type="molecule type" value="Genomic_DNA"/>
</dbReference>
<comment type="caution">
    <text evidence="1">The sequence shown here is derived from an EMBL/GenBank/DDBJ whole genome shotgun (WGS) entry which is preliminary data.</text>
</comment>
<name>S0FUH9_RUMCE</name>
<reference evidence="1 2" key="1">
    <citation type="journal article" date="2013" name="Genome Announc.">
        <title>Draft Genome Sequence of the Cellulolytic, Mesophilic, Anaerobic Bacterium Clostridium termitidis Strain CT1112 (DSM 5398).</title>
        <authorList>
            <person name="Lal S."/>
            <person name="Ramachandran U."/>
            <person name="Zhang X."/>
            <person name="Munir R."/>
            <person name="Sparling R."/>
            <person name="Levin D.B."/>
        </authorList>
    </citation>
    <scope>NUCLEOTIDE SEQUENCE [LARGE SCALE GENOMIC DNA]</scope>
    <source>
        <strain evidence="1 2">CT1112</strain>
    </source>
</reference>
<dbReference type="Proteomes" id="UP000014155">
    <property type="component" value="Unassembled WGS sequence"/>
</dbReference>
<dbReference type="STRING" id="1195236.CTER_1859"/>
<evidence type="ECO:0000313" key="2">
    <source>
        <dbReference type="Proteomes" id="UP000014155"/>
    </source>
</evidence>
<keyword evidence="2" id="KW-1185">Reference proteome</keyword>
<organism evidence="1 2">
    <name type="scientific">Ruminiclostridium cellobioparum subsp. termitidis CT1112</name>
    <dbReference type="NCBI Taxonomy" id="1195236"/>
    <lineage>
        <taxon>Bacteria</taxon>
        <taxon>Bacillati</taxon>
        <taxon>Bacillota</taxon>
        <taxon>Clostridia</taxon>
        <taxon>Eubacteriales</taxon>
        <taxon>Oscillospiraceae</taxon>
        <taxon>Ruminiclostridium</taxon>
    </lineage>
</organism>
<gene>
    <name evidence="1" type="ORF">CTER_1859</name>
</gene>
<sequence>MRFSNTEVVYIFVSILTRYIEVSILKIYLQQFSIEINLITIKF</sequence>
<proteinExistence type="predicted"/>
<evidence type="ECO:0000313" key="1">
    <source>
        <dbReference type="EMBL" id="EMS72188.1"/>
    </source>
</evidence>
<dbReference type="AlphaFoldDB" id="S0FUH9"/>